<dbReference type="SMART" id="SM00387">
    <property type="entry name" value="HATPase_c"/>
    <property type="match status" value="1"/>
</dbReference>
<feature type="domain" description="PAS" evidence="7">
    <location>
        <begin position="14"/>
        <end position="60"/>
    </location>
</feature>
<dbReference type="CDD" id="cd00075">
    <property type="entry name" value="HATPase"/>
    <property type="match status" value="1"/>
</dbReference>
<dbReference type="SMART" id="SM00388">
    <property type="entry name" value="HisKA"/>
    <property type="match status" value="1"/>
</dbReference>
<dbReference type="InterPro" id="IPR005467">
    <property type="entry name" value="His_kinase_dom"/>
</dbReference>
<dbReference type="SUPFAM" id="SSF47384">
    <property type="entry name" value="Homodimeric domain of signal transducing histidine kinase"/>
    <property type="match status" value="1"/>
</dbReference>
<evidence type="ECO:0000256" key="3">
    <source>
        <dbReference type="ARBA" id="ARBA00022553"/>
    </source>
</evidence>
<sequence length="503" mass="57186">MSERPSRMEEVRQIQQDFRTLSEHSTDIISRFDRAMRYLYVNPVIERYSGWPREAFIGKSNAELGMPRALVTLWNERIQSVFASGRTETFEFSFPAPQGECHFEARLVPEFGEDGRVATVLGVAHDITDRTRFEETLRRTAHDLDERVKEVSCLYTVASLTQQRSRALAEVLQGTAEALAAAYQYPEITCARITVDGHTEWSEPFEQTPWRQAVTFGANNRPSGVIEVFYREERPPAQEGPFLAEERAILNAVAELLSRSLQERQEWAAREKAEAVLVRKTKELERLNAELEEFAYVVSHDLKAPLRAVANLAYVIDEDVAEGLDEENRLRLRLLRKRVMGMDTLIDRLLGYARLDRSTQEREAVALGPLLDDLLARLTIPPGFRIELQEPLPTIFANPLHLRQVFQNLITNAIDHHDSSKGSVWIRAHDDGKHWRVEVVDDGPGIPAWAKERIFRMFSSGGKPGHTGIGLAVARKIVLSHGGQIEVADNSPRGTIFRTFWPK</sequence>
<dbReference type="InterPro" id="IPR000014">
    <property type="entry name" value="PAS"/>
</dbReference>
<dbReference type="InterPro" id="IPR052162">
    <property type="entry name" value="Sensor_kinase/Photoreceptor"/>
</dbReference>
<dbReference type="PROSITE" id="PS50109">
    <property type="entry name" value="HIS_KIN"/>
    <property type="match status" value="1"/>
</dbReference>
<dbReference type="OrthoDB" id="9808408at2"/>
<dbReference type="Gene3D" id="3.30.450.20">
    <property type="entry name" value="PAS domain"/>
    <property type="match status" value="1"/>
</dbReference>
<dbReference type="PRINTS" id="PR00344">
    <property type="entry name" value="BCTRLSENSOR"/>
</dbReference>
<evidence type="ECO:0000256" key="5">
    <source>
        <dbReference type="ARBA" id="ARBA00022777"/>
    </source>
</evidence>
<proteinExistence type="predicted"/>
<dbReference type="Pfam" id="PF00512">
    <property type="entry name" value="HisKA"/>
    <property type="match status" value="1"/>
</dbReference>
<dbReference type="InterPro" id="IPR013656">
    <property type="entry name" value="PAS_4"/>
</dbReference>
<dbReference type="PROSITE" id="PS50113">
    <property type="entry name" value="PAC"/>
    <property type="match status" value="1"/>
</dbReference>
<dbReference type="PANTHER" id="PTHR43304">
    <property type="entry name" value="PHYTOCHROME-LIKE PROTEIN CPH1"/>
    <property type="match status" value="1"/>
</dbReference>
<evidence type="ECO:0000259" key="7">
    <source>
        <dbReference type="PROSITE" id="PS50112"/>
    </source>
</evidence>
<evidence type="ECO:0000313" key="10">
    <source>
        <dbReference type="Proteomes" id="UP000199648"/>
    </source>
</evidence>
<dbReference type="RefSeq" id="WP_092999125.1">
    <property type="nucleotide sequence ID" value="NZ_FMWD01000015.1"/>
</dbReference>
<keyword evidence="4" id="KW-0808">Transferase</keyword>
<dbReference type="SUPFAM" id="SSF55874">
    <property type="entry name" value="ATPase domain of HSP90 chaperone/DNA topoisomerase II/histidine kinase"/>
    <property type="match status" value="1"/>
</dbReference>
<feature type="domain" description="Histidine kinase" evidence="6">
    <location>
        <begin position="297"/>
        <end position="503"/>
    </location>
</feature>
<dbReference type="STRING" id="415747.SAMN03097708_03172"/>
<dbReference type="CDD" id="cd00082">
    <property type="entry name" value="HisKA"/>
    <property type="match status" value="1"/>
</dbReference>
<dbReference type="Gene3D" id="1.10.287.130">
    <property type="match status" value="1"/>
</dbReference>
<dbReference type="Pfam" id="PF08448">
    <property type="entry name" value="PAS_4"/>
    <property type="match status" value="1"/>
</dbReference>
<comment type="catalytic activity">
    <reaction evidence="1">
        <text>ATP + protein L-histidine = ADP + protein N-phospho-L-histidine.</text>
        <dbReference type="EC" id="2.7.13.3"/>
    </reaction>
</comment>
<name>A0A1G5R1D0_9GAMM</name>
<keyword evidence="3" id="KW-0597">Phosphoprotein</keyword>
<feature type="domain" description="PAC" evidence="8">
    <location>
        <begin position="88"/>
        <end position="139"/>
    </location>
</feature>
<organism evidence="9 10">
    <name type="scientific">Thiohalomonas denitrificans</name>
    <dbReference type="NCBI Taxonomy" id="415747"/>
    <lineage>
        <taxon>Bacteria</taxon>
        <taxon>Pseudomonadati</taxon>
        <taxon>Pseudomonadota</taxon>
        <taxon>Gammaproteobacteria</taxon>
        <taxon>Thiohalomonadales</taxon>
        <taxon>Thiohalomonadaceae</taxon>
        <taxon>Thiohalomonas</taxon>
    </lineage>
</organism>
<dbReference type="SMART" id="SM00091">
    <property type="entry name" value="PAS"/>
    <property type="match status" value="1"/>
</dbReference>
<evidence type="ECO:0000256" key="4">
    <source>
        <dbReference type="ARBA" id="ARBA00022679"/>
    </source>
</evidence>
<dbReference type="InterPro" id="IPR036097">
    <property type="entry name" value="HisK_dim/P_sf"/>
</dbReference>
<dbReference type="AlphaFoldDB" id="A0A1G5R1D0"/>
<keyword evidence="5" id="KW-0418">Kinase</keyword>
<evidence type="ECO:0000259" key="8">
    <source>
        <dbReference type="PROSITE" id="PS50113"/>
    </source>
</evidence>
<gene>
    <name evidence="9" type="ORF">SAMN03097708_03172</name>
</gene>
<dbReference type="InterPro" id="IPR003594">
    <property type="entry name" value="HATPase_dom"/>
</dbReference>
<dbReference type="CDD" id="cd00130">
    <property type="entry name" value="PAS"/>
    <property type="match status" value="1"/>
</dbReference>
<protein>
    <recommendedName>
        <fullName evidence="2">histidine kinase</fullName>
        <ecNumber evidence="2">2.7.13.3</ecNumber>
    </recommendedName>
</protein>
<evidence type="ECO:0000256" key="1">
    <source>
        <dbReference type="ARBA" id="ARBA00000085"/>
    </source>
</evidence>
<dbReference type="GO" id="GO:0000155">
    <property type="term" value="F:phosphorelay sensor kinase activity"/>
    <property type="evidence" value="ECO:0007669"/>
    <property type="project" value="InterPro"/>
</dbReference>
<reference evidence="9 10" key="1">
    <citation type="submission" date="2016-10" db="EMBL/GenBank/DDBJ databases">
        <authorList>
            <person name="de Groot N.N."/>
        </authorList>
    </citation>
    <scope>NUCLEOTIDE SEQUENCE [LARGE SCALE GENOMIC DNA]</scope>
    <source>
        <strain evidence="9 10">HLD2</strain>
    </source>
</reference>
<dbReference type="PROSITE" id="PS50112">
    <property type="entry name" value="PAS"/>
    <property type="match status" value="1"/>
</dbReference>
<keyword evidence="10" id="KW-1185">Reference proteome</keyword>
<evidence type="ECO:0000259" key="6">
    <source>
        <dbReference type="PROSITE" id="PS50109"/>
    </source>
</evidence>
<dbReference type="PANTHER" id="PTHR43304:SF1">
    <property type="entry name" value="PAC DOMAIN-CONTAINING PROTEIN"/>
    <property type="match status" value="1"/>
</dbReference>
<dbReference type="EC" id="2.7.13.3" evidence="2"/>
<dbReference type="NCBIfam" id="TIGR00229">
    <property type="entry name" value="sensory_box"/>
    <property type="match status" value="1"/>
</dbReference>
<dbReference type="InterPro" id="IPR004358">
    <property type="entry name" value="Sig_transdc_His_kin-like_C"/>
</dbReference>
<dbReference type="Proteomes" id="UP000199648">
    <property type="component" value="Unassembled WGS sequence"/>
</dbReference>
<dbReference type="Pfam" id="PF02518">
    <property type="entry name" value="HATPase_c"/>
    <property type="match status" value="1"/>
</dbReference>
<dbReference type="EMBL" id="FMWD01000015">
    <property type="protein sequence ID" value="SCZ67600.1"/>
    <property type="molecule type" value="Genomic_DNA"/>
</dbReference>
<evidence type="ECO:0000256" key="2">
    <source>
        <dbReference type="ARBA" id="ARBA00012438"/>
    </source>
</evidence>
<dbReference type="InterPro" id="IPR000700">
    <property type="entry name" value="PAS-assoc_C"/>
</dbReference>
<dbReference type="Gene3D" id="3.30.565.10">
    <property type="entry name" value="Histidine kinase-like ATPase, C-terminal domain"/>
    <property type="match status" value="1"/>
</dbReference>
<accession>A0A1G5R1D0</accession>
<evidence type="ECO:0000313" key="9">
    <source>
        <dbReference type="EMBL" id="SCZ67600.1"/>
    </source>
</evidence>
<dbReference type="InterPro" id="IPR036890">
    <property type="entry name" value="HATPase_C_sf"/>
</dbReference>
<dbReference type="InterPro" id="IPR003661">
    <property type="entry name" value="HisK_dim/P_dom"/>
</dbReference>
<dbReference type="SUPFAM" id="SSF55785">
    <property type="entry name" value="PYP-like sensor domain (PAS domain)"/>
    <property type="match status" value="1"/>
</dbReference>
<dbReference type="InterPro" id="IPR035965">
    <property type="entry name" value="PAS-like_dom_sf"/>
</dbReference>